<dbReference type="RefSeq" id="WP_097443533.1">
    <property type="nucleotide sequence ID" value="NZ_NBWU01000005.1"/>
</dbReference>
<dbReference type="Gene3D" id="3.40.50.1000">
    <property type="entry name" value="HAD superfamily/HAD-like"/>
    <property type="match status" value="1"/>
</dbReference>
<dbReference type="SFLD" id="SFLDG01140">
    <property type="entry name" value="C2.B:_Phosphomannomutase_and_P"/>
    <property type="match status" value="1"/>
</dbReference>
<dbReference type="AlphaFoldDB" id="A0A2A4G578"/>
<dbReference type="NCBIfam" id="TIGR01484">
    <property type="entry name" value="HAD-SF-IIB"/>
    <property type="match status" value="1"/>
</dbReference>
<keyword evidence="2" id="KW-1185">Reference proteome</keyword>
<protein>
    <submittedName>
        <fullName evidence="1">Haloacid dehalogenase</fullName>
    </submittedName>
</protein>
<dbReference type="OrthoDB" id="9814970at2"/>
<dbReference type="GO" id="GO:0000287">
    <property type="term" value="F:magnesium ion binding"/>
    <property type="evidence" value="ECO:0007669"/>
    <property type="project" value="TreeGrafter"/>
</dbReference>
<dbReference type="Pfam" id="PF08282">
    <property type="entry name" value="Hydrolase_3"/>
    <property type="match status" value="1"/>
</dbReference>
<reference evidence="1 2" key="1">
    <citation type="submission" date="2017-04" db="EMBL/GenBank/DDBJ databases">
        <title>A new member of the family Flavobacteriaceae isolated from ascidians.</title>
        <authorList>
            <person name="Chen L."/>
        </authorList>
    </citation>
    <scope>NUCLEOTIDE SEQUENCE [LARGE SCALE GENOMIC DNA]</scope>
    <source>
        <strain evidence="1 2">HQA918</strain>
    </source>
</reference>
<accession>A0A2A4G578</accession>
<dbReference type="PANTHER" id="PTHR10000:SF53">
    <property type="entry name" value="5-AMINO-6-(5-PHOSPHO-D-RIBITYLAMINO)URACIL PHOSPHATASE YBJI-RELATED"/>
    <property type="match status" value="1"/>
</dbReference>
<dbReference type="InterPro" id="IPR000150">
    <property type="entry name" value="Cof"/>
</dbReference>
<evidence type="ECO:0000313" key="1">
    <source>
        <dbReference type="EMBL" id="PCE63581.1"/>
    </source>
</evidence>
<gene>
    <name evidence="1" type="ORF">B7P33_15405</name>
</gene>
<name>A0A2A4G578_9FLAO</name>
<dbReference type="SUPFAM" id="SSF56784">
    <property type="entry name" value="HAD-like"/>
    <property type="match status" value="1"/>
</dbReference>
<dbReference type="NCBIfam" id="TIGR00099">
    <property type="entry name" value="Cof-subfamily"/>
    <property type="match status" value="1"/>
</dbReference>
<dbReference type="PANTHER" id="PTHR10000">
    <property type="entry name" value="PHOSPHOSERINE PHOSPHATASE"/>
    <property type="match status" value="1"/>
</dbReference>
<dbReference type="SFLD" id="SFLDG01144">
    <property type="entry name" value="C2.B.4:_PGP_Like"/>
    <property type="match status" value="1"/>
</dbReference>
<sequence>MDLSGIKMVVTDMDGTLLNSNHEVSNRFYELYEELKKRDILFVAASGRQYNSIAKKLERIADEIIIVAENGGFAQHNGTELFSSPLKDETRKALIPILEGIPDIFPILCGHTKAFLPPGQPELVKVIQEYYEEYEFINSMDECQEELLKIALYHPISTETHVYPKLKHLEGQIKIKISGKVWLDLSDIHSHKGYAIEKLQKSHGISPDQTVVFGDYNNDLEMLQQATYSFAMANAHPNVKETANYETASNDENGVEQILEKVVAAQPL</sequence>
<dbReference type="Proteomes" id="UP000219559">
    <property type="component" value="Unassembled WGS sequence"/>
</dbReference>
<dbReference type="GO" id="GO:0016791">
    <property type="term" value="F:phosphatase activity"/>
    <property type="evidence" value="ECO:0007669"/>
    <property type="project" value="TreeGrafter"/>
</dbReference>
<proteinExistence type="predicted"/>
<dbReference type="GO" id="GO:0005829">
    <property type="term" value="C:cytosol"/>
    <property type="evidence" value="ECO:0007669"/>
    <property type="project" value="TreeGrafter"/>
</dbReference>
<evidence type="ECO:0000313" key="2">
    <source>
        <dbReference type="Proteomes" id="UP000219559"/>
    </source>
</evidence>
<dbReference type="InterPro" id="IPR036412">
    <property type="entry name" value="HAD-like_sf"/>
</dbReference>
<dbReference type="EMBL" id="NBWU01000005">
    <property type="protein sequence ID" value="PCE63581.1"/>
    <property type="molecule type" value="Genomic_DNA"/>
</dbReference>
<dbReference type="CDD" id="cd07518">
    <property type="entry name" value="HAD_YbiV-Like"/>
    <property type="match status" value="1"/>
</dbReference>
<dbReference type="InterPro" id="IPR006379">
    <property type="entry name" value="HAD-SF_hydro_IIB"/>
</dbReference>
<dbReference type="Gene3D" id="3.30.1240.10">
    <property type="match status" value="1"/>
</dbReference>
<organism evidence="1 2">
    <name type="scientific">Sediminicola luteus</name>
    <dbReference type="NCBI Taxonomy" id="319238"/>
    <lineage>
        <taxon>Bacteria</taxon>
        <taxon>Pseudomonadati</taxon>
        <taxon>Bacteroidota</taxon>
        <taxon>Flavobacteriia</taxon>
        <taxon>Flavobacteriales</taxon>
        <taxon>Flavobacteriaceae</taxon>
        <taxon>Sediminicola</taxon>
    </lineage>
</organism>
<comment type="caution">
    <text evidence="1">The sequence shown here is derived from an EMBL/GenBank/DDBJ whole genome shotgun (WGS) entry which is preliminary data.</text>
</comment>
<dbReference type="SFLD" id="SFLDS00003">
    <property type="entry name" value="Haloacid_Dehalogenase"/>
    <property type="match status" value="1"/>
</dbReference>
<dbReference type="InterPro" id="IPR023214">
    <property type="entry name" value="HAD_sf"/>
</dbReference>